<feature type="region of interest" description="Disordered" evidence="2">
    <location>
        <begin position="29"/>
        <end position="60"/>
    </location>
</feature>
<organism evidence="4 5">
    <name type="scientific">Momordica charantia</name>
    <name type="common">Bitter gourd</name>
    <name type="synonym">Balsam pear</name>
    <dbReference type="NCBI Taxonomy" id="3673"/>
    <lineage>
        <taxon>Eukaryota</taxon>
        <taxon>Viridiplantae</taxon>
        <taxon>Streptophyta</taxon>
        <taxon>Embryophyta</taxon>
        <taxon>Tracheophyta</taxon>
        <taxon>Spermatophyta</taxon>
        <taxon>Magnoliopsida</taxon>
        <taxon>eudicotyledons</taxon>
        <taxon>Gunneridae</taxon>
        <taxon>Pentapetalae</taxon>
        <taxon>rosids</taxon>
        <taxon>fabids</taxon>
        <taxon>Cucurbitales</taxon>
        <taxon>Cucurbitaceae</taxon>
        <taxon>Momordiceae</taxon>
        <taxon>Momordica</taxon>
    </lineage>
</organism>
<reference evidence="5" key="1">
    <citation type="submission" date="2025-08" db="UniProtKB">
        <authorList>
            <consortium name="RefSeq"/>
        </authorList>
    </citation>
    <scope>IDENTIFICATION</scope>
    <source>
        <strain evidence="5">OHB3-1</strain>
    </source>
</reference>
<proteinExistence type="predicted"/>
<keyword evidence="4" id="KW-1185">Reference proteome</keyword>
<dbReference type="InterPro" id="IPR029058">
    <property type="entry name" value="AB_hydrolase_fold"/>
</dbReference>
<dbReference type="KEGG" id="mcha:111020427"/>
<dbReference type="AlphaFoldDB" id="A0A6J1DEZ8"/>
<protein>
    <submittedName>
        <fullName evidence="5">Uncharacterized protein LOC111020427</fullName>
    </submittedName>
</protein>
<sequence>MDSFCLNPGIHGMASSLSVNAALDVRANPSQVSTAGRPTAVEKSQKMTSPSPPPSSSATSSFLKFSLKYPLQSLWSRGGEGGNSRRGGLALDDAVLVESEEDRRVVGEEEGENVATGSEGSSENWVMKILRVRSLWREEEKQGIAEEEIKIEMEEERDVEDQEIACDDEEGCDTCRIVEEEEDDEKEIEFDRHSFSKLLRRVSLAEARLYAQMSYLGSIAYSIPEIKPKNLLRYYGLRFITSSIEKRELAMKSEKTQEPAESKEAGMDLNNDEQCEGKKKDGYQISASTAYDIAASAASYLHSHTRKILPFRSSKSEDSLKESQNNVEMMNSEMASLKATTDSVTAVVAAKEEVKQAVADDLNSTRSSPCEWFVCDDVESSTRFFVIQGSESLASWKANLLFEPVKFEGLGVLVHRGIYEAAKGMYEQMLPDVLQHLKSHGDRAAFRFTGHSLGGSLALLVNLMLLIRNAVPVSSLLPVITFGAPSIMCGGDRLLRKLGLPRNHLQSVTLHRDIVPRAFSCQYPNHVAELLKAVNGNFRNHPCLSNQKLLYAPMGEFLILQPDEKFSPSHHLLPSGSGLYLLSRPQSDASDDAEKQLRAAQMVFLNTPHPLETLSDRSAYGSGGTIQRDHDMSSYLKSVRGVIRQELNRIRKVRREHRRKVWWALVTPGKVDIGIVIERPAVSINLSQDQFNFSGMLQTGRESLRRFSRLVASQHMNLLVVMLLPARLLMFEVSRVVG</sequence>
<dbReference type="PANTHER" id="PTHR46483:SF4">
    <property type="entry name" value="PHOSPHOLIPASE A1 PLIP2, CHLOROPLASTIC"/>
    <property type="match status" value="1"/>
</dbReference>
<dbReference type="SUPFAM" id="SSF53474">
    <property type="entry name" value="alpha/beta-Hydrolases"/>
    <property type="match status" value="1"/>
</dbReference>
<evidence type="ECO:0000256" key="1">
    <source>
        <dbReference type="ARBA" id="ARBA00022801"/>
    </source>
</evidence>
<dbReference type="Pfam" id="PF01764">
    <property type="entry name" value="Lipase_3"/>
    <property type="match status" value="1"/>
</dbReference>
<dbReference type="RefSeq" id="XP_022152800.1">
    <property type="nucleotide sequence ID" value="XM_022297108.1"/>
</dbReference>
<dbReference type="GO" id="GO:0008970">
    <property type="term" value="F:phospholipase A1 activity"/>
    <property type="evidence" value="ECO:0007669"/>
    <property type="project" value="InterPro"/>
</dbReference>
<dbReference type="Proteomes" id="UP000504603">
    <property type="component" value="Unplaced"/>
</dbReference>
<dbReference type="CDD" id="cd00519">
    <property type="entry name" value="Lipase_3"/>
    <property type="match status" value="1"/>
</dbReference>
<keyword evidence="1" id="KW-0378">Hydrolase</keyword>
<dbReference type="InterPro" id="IPR002921">
    <property type="entry name" value="Fungal_lipase-type"/>
</dbReference>
<feature type="compositionally biased region" description="Basic and acidic residues" evidence="2">
    <location>
        <begin position="252"/>
        <end position="266"/>
    </location>
</feature>
<feature type="region of interest" description="Disordered" evidence="2">
    <location>
        <begin position="101"/>
        <end position="120"/>
    </location>
</feature>
<feature type="domain" description="Fungal lipase-type" evidence="3">
    <location>
        <begin position="385"/>
        <end position="522"/>
    </location>
</feature>
<dbReference type="InterPro" id="IPR043367">
    <property type="entry name" value="PLIP1/2/3"/>
</dbReference>
<feature type="region of interest" description="Disordered" evidence="2">
    <location>
        <begin position="252"/>
        <end position="278"/>
    </location>
</feature>
<dbReference type="PANTHER" id="PTHR46483">
    <property type="entry name" value="PHOSPHOLIPASE A1 PLIP2, CHLOROPLASTIC"/>
    <property type="match status" value="1"/>
</dbReference>
<name>A0A6J1DEZ8_MOMCH</name>
<gene>
    <name evidence="5" type="primary">LOC111020427</name>
</gene>
<dbReference type="GeneID" id="111020427"/>
<accession>A0A6J1DEZ8</accession>
<evidence type="ECO:0000259" key="3">
    <source>
        <dbReference type="Pfam" id="PF01764"/>
    </source>
</evidence>
<evidence type="ECO:0000256" key="2">
    <source>
        <dbReference type="SAM" id="MobiDB-lite"/>
    </source>
</evidence>
<evidence type="ECO:0000313" key="4">
    <source>
        <dbReference type="Proteomes" id="UP000504603"/>
    </source>
</evidence>
<dbReference type="OrthoDB" id="438440at2759"/>
<dbReference type="GO" id="GO:0006629">
    <property type="term" value="P:lipid metabolic process"/>
    <property type="evidence" value="ECO:0007669"/>
    <property type="project" value="InterPro"/>
</dbReference>
<evidence type="ECO:0000313" key="5">
    <source>
        <dbReference type="RefSeq" id="XP_022152800.1"/>
    </source>
</evidence>
<dbReference type="Gene3D" id="3.40.50.1820">
    <property type="entry name" value="alpha/beta hydrolase"/>
    <property type="match status" value="1"/>
</dbReference>